<reference evidence="1 2" key="1">
    <citation type="submission" date="2018-03" db="EMBL/GenBank/DDBJ databases">
        <authorList>
            <person name="Keele B.F."/>
        </authorList>
    </citation>
    <scope>NUCLEOTIDE SEQUENCE [LARGE SCALE GENOMIC DNA]</scope>
    <source>
        <strain evidence="1 2">CECT 8599</strain>
    </source>
</reference>
<gene>
    <name evidence="1" type="ORF">ASD8599_01662</name>
</gene>
<keyword evidence="2" id="KW-1185">Reference proteome</keyword>
<dbReference type="AlphaFoldDB" id="A0A2R8BD18"/>
<name>A0A2R8BD18_9RHOB</name>
<accession>A0A2R8BD18</accession>
<dbReference type="Pfam" id="PF13489">
    <property type="entry name" value="Methyltransf_23"/>
    <property type="match status" value="1"/>
</dbReference>
<evidence type="ECO:0000313" key="2">
    <source>
        <dbReference type="Proteomes" id="UP000244880"/>
    </source>
</evidence>
<protein>
    <submittedName>
        <fullName evidence="1">Uncharacterized protein</fullName>
    </submittedName>
</protein>
<dbReference type="InterPro" id="IPR029063">
    <property type="entry name" value="SAM-dependent_MTases_sf"/>
</dbReference>
<organism evidence="1 2">
    <name type="scientific">Ascidiaceihabitans donghaensis</name>
    <dbReference type="NCBI Taxonomy" id="1510460"/>
    <lineage>
        <taxon>Bacteria</taxon>
        <taxon>Pseudomonadati</taxon>
        <taxon>Pseudomonadota</taxon>
        <taxon>Alphaproteobacteria</taxon>
        <taxon>Rhodobacterales</taxon>
        <taxon>Paracoccaceae</taxon>
        <taxon>Ascidiaceihabitans</taxon>
    </lineage>
</organism>
<proteinExistence type="predicted"/>
<dbReference type="Proteomes" id="UP000244880">
    <property type="component" value="Unassembled WGS sequence"/>
</dbReference>
<sequence length="186" mass="21636">MPSLNRVVMQRNSRRMINGLEPELLDVAEVSGKWGEMFTFKSYKQYRYPEYDVCAGPYEDAQGKPLKFDLILANQVWEHLDRPYAATRNVLKMLRKGGYFWVAVPFYIPFHAAPMDNSRWSARGLKNLLIEAGFDEDAIVAKQWGNRNAARRNMEDLWPPAYRKDEDSLENDPEMPICAWALARKT</sequence>
<dbReference type="SUPFAM" id="SSF53335">
    <property type="entry name" value="S-adenosyl-L-methionine-dependent methyltransferases"/>
    <property type="match status" value="1"/>
</dbReference>
<dbReference type="RefSeq" id="WP_181364438.1">
    <property type="nucleotide sequence ID" value="NZ_OMOR01000001.1"/>
</dbReference>
<dbReference type="Gene3D" id="3.40.50.150">
    <property type="entry name" value="Vaccinia Virus protein VP39"/>
    <property type="match status" value="1"/>
</dbReference>
<dbReference type="EMBL" id="OMOR01000001">
    <property type="protein sequence ID" value="SPH20921.1"/>
    <property type="molecule type" value="Genomic_DNA"/>
</dbReference>
<evidence type="ECO:0000313" key="1">
    <source>
        <dbReference type="EMBL" id="SPH20921.1"/>
    </source>
</evidence>